<organism evidence="1">
    <name type="scientific">hydrothermal vent metagenome</name>
    <dbReference type="NCBI Taxonomy" id="652676"/>
    <lineage>
        <taxon>unclassified sequences</taxon>
        <taxon>metagenomes</taxon>
        <taxon>ecological metagenomes</taxon>
    </lineage>
</organism>
<proteinExistence type="predicted"/>
<protein>
    <submittedName>
        <fullName evidence="1">Uncharacterized protein</fullName>
    </submittedName>
</protein>
<dbReference type="SUPFAM" id="SSF53474">
    <property type="entry name" value="alpha/beta-Hydrolases"/>
    <property type="match status" value="1"/>
</dbReference>
<reference evidence="1" key="1">
    <citation type="submission" date="2018-06" db="EMBL/GenBank/DDBJ databases">
        <authorList>
            <person name="Zhirakovskaya E."/>
        </authorList>
    </citation>
    <scope>NUCLEOTIDE SEQUENCE</scope>
</reference>
<dbReference type="InterPro" id="IPR029058">
    <property type="entry name" value="AB_hydrolase_fold"/>
</dbReference>
<dbReference type="PROSITE" id="PS51257">
    <property type="entry name" value="PROKAR_LIPOPROTEIN"/>
    <property type="match status" value="1"/>
</dbReference>
<evidence type="ECO:0000313" key="1">
    <source>
        <dbReference type="EMBL" id="VAX14820.1"/>
    </source>
</evidence>
<sequence>MKKIILPLVILSVMMAMGCDNRSDSTVAATERGKLLSSEKLLTLSAAELALVFNLSGINSIVPTYGFTVYKIVYDTIDPWGNAVDASGAISIPLGLTTAPVVSLQHGTISKNSEAPSAGGVTTLIGASLATFGYIIAMPDYLGFGASSAILHPYLHEETMASASLDMLRAGM</sequence>
<dbReference type="EMBL" id="UOGA01000016">
    <property type="protein sequence ID" value="VAX14820.1"/>
    <property type="molecule type" value="Genomic_DNA"/>
</dbReference>
<gene>
    <name evidence="1" type="ORF">MNBD_NITROSPINAE04-1266</name>
</gene>
<dbReference type="Gene3D" id="3.40.50.1820">
    <property type="entry name" value="alpha/beta hydrolase"/>
    <property type="match status" value="1"/>
</dbReference>
<accession>A0A3B1BVW6</accession>
<name>A0A3B1BVW6_9ZZZZ</name>
<dbReference type="AlphaFoldDB" id="A0A3B1BVW6"/>
<feature type="non-terminal residue" evidence="1">
    <location>
        <position position="172"/>
    </location>
</feature>